<feature type="compositionally biased region" description="Polar residues" evidence="5">
    <location>
        <begin position="462"/>
        <end position="471"/>
    </location>
</feature>
<dbReference type="AlphaFoldDB" id="A0A183AQQ9"/>
<evidence type="ECO:0000256" key="3">
    <source>
        <dbReference type="ARBA" id="ARBA00022679"/>
    </source>
</evidence>
<organism evidence="7">
    <name type="scientific">Echinostoma caproni</name>
    <dbReference type="NCBI Taxonomy" id="27848"/>
    <lineage>
        <taxon>Eukaryota</taxon>
        <taxon>Metazoa</taxon>
        <taxon>Spiralia</taxon>
        <taxon>Lophotrochozoa</taxon>
        <taxon>Platyhelminthes</taxon>
        <taxon>Trematoda</taxon>
        <taxon>Digenea</taxon>
        <taxon>Plagiorchiida</taxon>
        <taxon>Echinostomata</taxon>
        <taxon>Echinostomatoidea</taxon>
        <taxon>Echinostomatidae</taxon>
        <taxon>Echinostoma</taxon>
    </lineage>
</organism>
<dbReference type="PROSITE" id="PS51466">
    <property type="entry name" value="PINIT"/>
    <property type="match status" value="1"/>
</dbReference>
<evidence type="ECO:0000256" key="1">
    <source>
        <dbReference type="ARBA" id="ARBA00004718"/>
    </source>
</evidence>
<feature type="domain" description="PINIT" evidence="6">
    <location>
        <begin position="140"/>
        <end position="342"/>
    </location>
</feature>
<dbReference type="Gene3D" id="2.60.120.780">
    <property type="entry name" value="PINIT domain"/>
    <property type="match status" value="1"/>
</dbReference>
<sequence>LFLSVSLPQLNGQVLPNPAGGNGIWSPNQEGWSSIYGNRVPGSQVPSVPGGYPSQPNILTSTWPAWEQNPNIPNTQSTTVGCLQNPSHQTSGALCGSVPPQNPANSSGTAIRSEVNSEKNLLYQFQPGPVGPLVGLAGAKGSFRLPACLPGLRFRDSPFFKEIDILLTPQIITPNHITFATGRRSYDRSLALRFTPDQAETITYHCRRVANDRMDFGVQVIMRFARLDPDLSAQLVEAYGLTTNRGSRLDPIPKPCILTLSEDSLPVHLAIQVNGRPVQLPPLLPSNRPGLDGRRNPRPINITQFCYDATTYLIINERKPSWNCPVCDRKVYYEDLIIDGLFLEVLNSKAAQNLDEAVFHDDGTWSVLAERGKSRKSPGSSDSDDSDEDEPECATKPTSQTSCLNSPGSVPARQRTPNSTTSALEPDSVGSSTTMLSTGLSFSTAVSPAGSGSSSNATAFLNFPPSSSPNRGGNLPVPFRAPHTIGSDKEIDRPVVPVQQNITIDLTASDDEASSIANRSDRVSDYPFLRASFPVQVPLCYQMKRYINTVHYNWVPQQPTRKSSTHPPHHDKVKSPP</sequence>
<evidence type="ECO:0000259" key="6">
    <source>
        <dbReference type="PROSITE" id="PS51466"/>
    </source>
</evidence>
<dbReference type="GO" id="GO:0061665">
    <property type="term" value="F:SUMO ligase activity"/>
    <property type="evidence" value="ECO:0007669"/>
    <property type="project" value="TreeGrafter"/>
</dbReference>
<feature type="compositionally biased region" description="Acidic residues" evidence="5">
    <location>
        <begin position="382"/>
        <end position="392"/>
    </location>
</feature>
<dbReference type="InterPro" id="IPR023321">
    <property type="entry name" value="PINIT"/>
</dbReference>
<dbReference type="PANTHER" id="PTHR10782">
    <property type="entry name" value="ZINC FINGER MIZ DOMAIN-CONTAINING PROTEIN"/>
    <property type="match status" value="1"/>
</dbReference>
<evidence type="ECO:0000256" key="2">
    <source>
        <dbReference type="ARBA" id="ARBA00005383"/>
    </source>
</evidence>
<feature type="region of interest" description="Disordered" evidence="5">
    <location>
        <begin position="558"/>
        <end position="577"/>
    </location>
</feature>
<proteinExistence type="inferred from homology"/>
<accession>A0A183AQQ9</accession>
<evidence type="ECO:0000256" key="4">
    <source>
        <dbReference type="ARBA" id="ARBA00022786"/>
    </source>
</evidence>
<reference evidence="7" key="1">
    <citation type="submission" date="2016-06" db="UniProtKB">
        <authorList>
            <consortium name="WormBaseParasite"/>
        </authorList>
    </citation>
    <scope>IDENTIFICATION</scope>
</reference>
<name>A0A183AQQ9_9TREM</name>
<keyword evidence="3" id="KW-0808">Transferase</keyword>
<dbReference type="GO" id="GO:0000785">
    <property type="term" value="C:chromatin"/>
    <property type="evidence" value="ECO:0007669"/>
    <property type="project" value="TreeGrafter"/>
</dbReference>
<keyword evidence="4" id="KW-0833">Ubl conjugation pathway</keyword>
<comment type="pathway">
    <text evidence="1">Protein modification; protein sumoylation.</text>
</comment>
<evidence type="ECO:0000256" key="5">
    <source>
        <dbReference type="SAM" id="MobiDB-lite"/>
    </source>
</evidence>
<protein>
    <submittedName>
        <fullName evidence="7">PINIT domain-containing protein</fullName>
    </submittedName>
</protein>
<dbReference type="PANTHER" id="PTHR10782:SF94">
    <property type="entry name" value="SUPPRESSOR OF VARIEGATION 2-10, ISOFORM I"/>
    <property type="match status" value="1"/>
</dbReference>
<feature type="compositionally biased region" description="Polar residues" evidence="5">
    <location>
        <begin position="396"/>
        <end position="408"/>
    </location>
</feature>
<dbReference type="GO" id="GO:0006357">
    <property type="term" value="P:regulation of transcription by RNA polymerase II"/>
    <property type="evidence" value="ECO:0007669"/>
    <property type="project" value="TreeGrafter"/>
</dbReference>
<dbReference type="GO" id="GO:0003712">
    <property type="term" value="F:transcription coregulator activity"/>
    <property type="evidence" value="ECO:0007669"/>
    <property type="project" value="TreeGrafter"/>
</dbReference>
<feature type="region of interest" description="Disordered" evidence="5">
    <location>
        <begin position="462"/>
        <end position="490"/>
    </location>
</feature>
<dbReference type="GO" id="GO:0016925">
    <property type="term" value="P:protein sumoylation"/>
    <property type="evidence" value="ECO:0007669"/>
    <property type="project" value="UniProtKB-UniPathway"/>
</dbReference>
<comment type="similarity">
    <text evidence="2">Belongs to the PIAS family.</text>
</comment>
<feature type="compositionally biased region" description="Basic and acidic residues" evidence="5">
    <location>
        <begin position="568"/>
        <end position="577"/>
    </location>
</feature>
<dbReference type="Pfam" id="PF14324">
    <property type="entry name" value="PINIT"/>
    <property type="match status" value="1"/>
</dbReference>
<dbReference type="WBParaSite" id="ECPE_0000932201-mRNA-1">
    <property type="protein sequence ID" value="ECPE_0000932201-mRNA-1"/>
    <property type="gene ID" value="ECPE_0000932201"/>
</dbReference>
<evidence type="ECO:0000313" key="7">
    <source>
        <dbReference type="WBParaSite" id="ECPE_0000932201-mRNA-1"/>
    </source>
</evidence>
<feature type="region of interest" description="Disordered" evidence="5">
    <location>
        <begin position="370"/>
        <end position="435"/>
    </location>
</feature>
<dbReference type="InterPro" id="IPR038654">
    <property type="entry name" value="PINIT_sf"/>
</dbReference>
<dbReference type="UniPathway" id="UPA00886"/>